<evidence type="ECO:0000256" key="1">
    <source>
        <dbReference type="ARBA" id="ARBA00023015"/>
    </source>
</evidence>
<keyword evidence="3" id="KW-0804">Transcription</keyword>
<dbReference type="EMBL" id="BJFL01000007">
    <property type="protein sequence ID" value="GDY30289.1"/>
    <property type="molecule type" value="Genomic_DNA"/>
</dbReference>
<accession>A0A4D4J6X6</accession>
<dbReference type="Gene3D" id="3.40.50.880">
    <property type="match status" value="1"/>
</dbReference>
<dbReference type="InterPro" id="IPR018062">
    <property type="entry name" value="HTH_AraC-typ_CS"/>
</dbReference>
<dbReference type="Pfam" id="PF12833">
    <property type="entry name" value="HTH_18"/>
    <property type="match status" value="1"/>
</dbReference>
<dbReference type="Gene3D" id="1.10.10.60">
    <property type="entry name" value="Homeodomain-like"/>
    <property type="match status" value="1"/>
</dbReference>
<evidence type="ECO:0000256" key="2">
    <source>
        <dbReference type="ARBA" id="ARBA00023125"/>
    </source>
</evidence>
<dbReference type="SUPFAM" id="SSF46689">
    <property type="entry name" value="Homeodomain-like"/>
    <property type="match status" value="2"/>
</dbReference>
<protein>
    <submittedName>
        <fullName evidence="5">AraC family transcriptional regulator</fullName>
    </submittedName>
</protein>
<dbReference type="PROSITE" id="PS00041">
    <property type="entry name" value="HTH_ARAC_FAMILY_1"/>
    <property type="match status" value="1"/>
</dbReference>
<dbReference type="GO" id="GO:0003700">
    <property type="term" value="F:DNA-binding transcription factor activity"/>
    <property type="evidence" value="ECO:0007669"/>
    <property type="project" value="InterPro"/>
</dbReference>
<dbReference type="Proteomes" id="UP000298860">
    <property type="component" value="Unassembled WGS sequence"/>
</dbReference>
<dbReference type="InterPro" id="IPR029062">
    <property type="entry name" value="Class_I_gatase-like"/>
</dbReference>
<dbReference type="InterPro" id="IPR052158">
    <property type="entry name" value="INH-QAR"/>
</dbReference>
<dbReference type="RefSeq" id="WP_137813429.1">
    <property type="nucleotide sequence ID" value="NZ_BJFL01000007.1"/>
</dbReference>
<dbReference type="InterPro" id="IPR018060">
    <property type="entry name" value="HTH_AraC"/>
</dbReference>
<dbReference type="AlphaFoldDB" id="A0A4D4J6X6"/>
<dbReference type="InterPro" id="IPR009057">
    <property type="entry name" value="Homeodomain-like_sf"/>
</dbReference>
<dbReference type="SMART" id="SM00342">
    <property type="entry name" value="HTH_ARAC"/>
    <property type="match status" value="1"/>
</dbReference>
<dbReference type="PANTHER" id="PTHR43130">
    <property type="entry name" value="ARAC-FAMILY TRANSCRIPTIONAL REGULATOR"/>
    <property type="match status" value="1"/>
</dbReference>
<keyword evidence="2" id="KW-0238">DNA-binding</keyword>
<comment type="caution">
    <text evidence="5">The sequence shown here is derived from an EMBL/GenBank/DDBJ whole genome shotgun (WGS) entry which is preliminary data.</text>
</comment>
<organism evidence="5 6">
    <name type="scientific">Gandjariella thermophila</name>
    <dbReference type="NCBI Taxonomy" id="1931992"/>
    <lineage>
        <taxon>Bacteria</taxon>
        <taxon>Bacillati</taxon>
        <taxon>Actinomycetota</taxon>
        <taxon>Actinomycetes</taxon>
        <taxon>Pseudonocardiales</taxon>
        <taxon>Pseudonocardiaceae</taxon>
        <taxon>Gandjariella</taxon>
    </lineage>
</organism>
<evidence type="ECO:0000259" key="4">
    <source>
        <dbReference type="PROSITE" id="PS01124"/>
    </source>
</evidence>
<feature type="domain" description="HTH araC/xylS-type" evidence="4">
    <location>
        <begin position="215"/>
        <end position="313"/>
    </location>
</feature>
<sequence>MLRDVAAVLGDEVQVFELAVLCEIFGIDRSGDGLPRFDFAICAADPRPRPAVGGMSVQPGHGLERALTADLVAVPGWPVDGPPPSREVVDVLRAAVDRGATVLSVCSGVFVLAAAGLLDGRRATCHWYHADRLRARYTAVAVQPDRLYVADGPVVTSAGTAAGIDACLYLVRRELGAQVANGIARRMVVPPHRDGGQAQYVETPVPRRRGGDDLGPLLEWLQAHLDEPHSVATLAARVHMSPRTFARRFAASTGTTPHGWITRQRVLLAQRLLEESDLDVETIARRCGFGNGEALRHHFARSLGTTPTAYRNTFGHHLTPAGTPSPLAAAR</sequence>
<evidence type="ECO:0000313" key="5">
    <source>
        <dbReference type="EMBL" id="GDY30289.1"/>
    </source>
</evidence>
<evidence type="ECO:0000313" key="6">
    <source>
        <dbReference type="Proteomes" id="UP000298860"/>
    </source>
</evidence>
<reference evidence="6" key="1">
    <citation type="submission" date="2019-04" db="EMBL/GenBank/DDBJ databases">
        <title>Draft genome sequence of Pseudonocardiaceae bacterium SL3-2-4.</title>
        <authorList>
            <person name="Ningsih F."/>
            <person name="Yokota A."/>
            <person name="Sakai Y."/>
            <person name="Nanatani K."/>
            <person name="Yabe S."/>
            <person name="Oetari A."/>
            <person name="Sjamsuridzal W."/>
        </authorList>
    </citation>
    <scope>NUCLEOTIDE SEQUENCE [LARGE SCALE GENOMIC DNA]</scope>
    <source>
        <strain evidence="6">SL3-2-4</strain>
    </source>
</reference>
<dbReference type="GO" id="GO:0043565">
    <property type="term" value="F:sequence-specific DNA binding"/>
    <property type="evidence" value="ECO:0007669"/>
    <property type="project" value="InterPro"/>
</dbReference>
<dbReference type="PROSITE" id="PS01124">
    <property type="entry name" value="HTH_ARAC_FAMILY_2"/>
    <property type="match status" value="1"/>
</dbReference>
<proteinExistence type="predicted"/>
<dbReference type="OrthoDB" id="3660033at2"/>
<dbReference type="CDD" id="cd03137">
    <property type="entry name" value="GATase1_AraC_1"/>
    <property type="match status" value="1"/>
</dbReference>
<name>A0A4D4J6X6_9PSEU</name>
<keyword evidence="6" id="KW-1185">Reference proteome</keyword>
<dbReference type="InterPro" id="IPR002818">
    <property type="entry name" value="DJ-1/PfpI"/>
</dbReference>
<gene>
    <name evidence="5" type="ORF">GTS_19220</name>
</gene>
<keyword evidence="1" id="KW-0805">Transcription regulation</keyword>
<dbReference type="PANTHER" id="PTHR43130:SF3">
    <property type="entry name" value="HTH-TYPE TRANSCRIPTIONAL REGULATOR RV1931C"/>
    <property type="match status" value="1"/>
</dbReference>
<dbReference type="SUPFAM" id="SSF52317">
    <property type="entry name" value="Class I glutamine amidotransferase-like"/>
    <property type="match status" value="1"/>
</dbReference>
<dbReference type="Pfam" id="PF01965">
    <property type="entry name" value="DJ-1_PfpI"/>
    <property type="match status" value="1"/>
</dbReference>
<evidence type="ECO:0000256" key="3">
    <source>
        <dbReference type="ARBA" id="ARBA00023163"/>
    </source>
</evidence>